<protein>
    <submittedName>
        <fullName evidence="2">Uncharacterized protein</fullName>
    </submittedName>
</protein>
<dbReference type="EMBL" id="KZ302103">
    <property type="protein sequence ID" value="PFH47593.1"/>
    <property type="molecule type" value="Genomic_DNA"/>
</dbReference>
<keyword evidence="3" id="KW-1185">Reference proteome</keyword>
<proteinExistence type="predicted"/>
<organism evidence="2 3">
    <name type="scientific">Amanita thiersii Skay4041</name>
    <dbReference type="NCBI Taxonomy" id="703135"/>
    <lineage>
        <taxon>Eukaryota</taxon>
        <taxon>Fungi</taxon>
        <taxon>Dikarya</taxon>
        <taxon>Basidiomycota</taxon>
        <taxon>Agaricomycotina</taxon>
        <taxon>Agaricomycetes</taxon>
        <taxon>Agaricomycetidae</taxon>
        <taxon>Agaricales</taxon>
        <taxon>Pluteineae</taxon>
        <taxon>Amanitaceae</taxon>
        <taxon>Amanita</taxon>
    </lineage>
</organism>
<feature type="chain" id="PRO_5012631648" evidence="1">
    <location>
        <begin position="19"/>
        <end position="53"/>
    </location>
</feature>
<gene>
    <name evidence="2" type="ORF">AMATHDRAFT_67514</name>
</gene>
<evidence type="ECO:0000313" key="2">
    <source>
        <dbReference type="EMBL" id="PFH47593.1"/>
    </source>
</evidence>
<name>A0A2A9NIV0_9AGAR</name>
<evidence type="ECO:0000313" key="3">
    <source>
        <dbReference type="Proteomes" id="UP000242287"/>
    </source>
</evidence>
<evidence type="ECO:0000256" key="1">
    <source>
        <dbReference type="SAM" id="SignalP"/>
    </source>
</evidence>
<sequence length="53" mass="5727">MALFLSLTLLSALSCVYATSSMLPGWDSKSQTQKCCPYPATVIKTPILLPHAK</sequence>
<reference evidence="2 3" key="1">
    <citation type="submission" date="2014-02" db="EMBL/GenBank/DDBJ databases">
        <title>Transposable element dynamics among asymbiotic and ectomycorrhizal Amanita fungi.</title>
        <authorList>
            <consortium name="DOE Joint Genome Institute"/>
            <person name="Hess J."/>
            <person name="Skrede I."/>
            <person name="Wolfe B."/>
            <person name="LaButti K."/>
            <person name="Ohm R.A."/>
            <person name="Grigoriev I.V."/>
            <person name="Pringle A."/>
        </authorList>
    </citation>
    <scope>NUCLEOTIDE SEQUENCE [LARGE SCALE GENOMIC DNA]</scope>
    <source>
        <strain evidence="2 3">SKay4041</strain>
    </source>
</reference>
<dbReference type="AlphaFoldDB" id="A0A2A9NIV0"/>
<accession>A0A2A9NIV0</accession>
<dbReference type="Proteomes" id="UP000242287">
    <property type="component" value="Unassembled WGS sequence"/>
</dbReference>
<feature type="signal peptide" evidence="1">
    <location>
        <begin position="1"/>
        <end position="18"/>
    </location>
</feature>
<keyword evidence="1" id="KW-0732">Signal</keyword>